<accession>A0A1Y6CS63</accession>
<evidence type="ECO:0000313" key="3">
    <source>
        <dbReference type="Proteomes" id="UP000192917"/>
    </source>
</evidence>
<sequence length="498" mass="50780">MRLVSSTDGPAVAGARKGGEPPVAALPDDHAAFLRTQAGAPDRAAAAERVSAVTSALIASRGQGLQLGEAELSGLDLSGFDLRRATLNRANLHSSDLSDCDLSGAALICPGLERTRFRGANLSGAYVHALAAQVCDFTGADLSKLVDATGSLFHGCYMNGARLSGGQLAGSAFYQCYLEGASLAGADLQGATINECYADKADFSGAKVGQLTLTKVRLRGASFAGASGEGLVIQRPTDADGLVLAGAHLPALRLASVKAAGVKARRLAAPDADIRGGDLANGDFRQADLSRARLVGVGLGGLDLTEAQLQGSSWHDCLGESLVLAGASAENMSAVECRFPAARMAGFAGRCASFRDCDLSSADLEGAYLYRATITGDPPRAMDLTGANLAGAVLVQAYLAADLAGADLSGARLAYARLNQCSLRQADLSGAGLYEASMVKTDCTDARLAGISAPVFADRAPGLVAALEAAGLGDDAQEMIGFLKNLDGLLRGRGRGST</sequence>
<dbReference type="InterPro" id="IPR051082">
    <property type="entry name" value="Pentapeptide-BTB/POZ_domain"/>
</dbReference>
<dbReference type="AlphaFoldDB" id="A0A1Y6CS63"/>
<dbReference type="PANTHER" id="PTHR14136">
    <property type="entry name" value="BTB_POZ DOMAIN-CONTAINING PROTEIN KCTD9"/>
    <property type="match status" value="1"/>
</dbReference>
<protein>
    <submittedName>
        <fullName evidence="2">Uncharacterized protein YjbI, contains pentapeptide repeats</fullName>
    </submittedName>
</protein>
<dbReference type="InterPro" id="IPR001646">
    <property type="entry name" value="5peptide_repeat"/>
</dbReference>
<gene>
    <name evidence="2" type="ORF">SAMN05428998_13129</name>
</gene>
<feature type="region of interest" description="Disordered" evidence="1">
    <location>
        <begin position="1"/>
        <end position="24"/>
    </location>
</feature>
<keyword evidence="3" id="KW-1185">Reference proteome</keyword>
<dbReference type="Gene3D" id="2.160.20.80">
    <property type="entry name" value="E3 ubiquitin-protein ligase SopA"/>
    <property type="match status" value="3"/>
</dbReference>
<evidence type="ECO:0000313" key="2">
    <source>
        <dbReference type="EMBL" id="SMF72516.1"/>
    </source>
</evidence>
<dbReference type="SUPFAM" id="SSF141571">
    <property type="entry name" value="Pentapeptide repeat-like"/>
    <property type="match status" value="3"/>
</dbReference>
<dbReference type="Pfam" id="PF00805">
    <property type="entry name" value="Pentapeptide"/>
    <property type="match status" value="5"/>
</dbReference>
<dbReference type="PANTHER" id="PTHR14136:SF17">
    <property type="entry name" value="BTB_POZ DOMAIN-CONTAINING PROTEIN KCTD9"/>
    <property type="match status" value="1"/>
</dbReference>
<proteinExistence type="predicted"/>
<name>A0A1Y6CS63_9PROT</name>
<dbReference type="Proteomes" id="UP000192917">
    <property type="component" value="Unassembled WGS sequence"/>
</dbReference>
<organism evidence="2 3">
    <name type="scientific">Tistlia consotensis USBA 355</name>
    <dbReference type="NCBI Taxonomy" id="560819"/>
    <lineage>
        <taxon>Bacteria</taxon>
        <taxon>Pseudomonadati</taxon>
        <taxon>Pseudomonadota</taxon>
        <taxon>Alphaproteobacteria</taxon>
        <taxon>Rhodospirillales</taxon>
        <taxon>Rhodovibrionaceae</taxon>
        <taxon>Tistlia</taxon>
    </lineage>
</organism>
<evidence type="ECO:0000256" key="1">
    <source>
        <dbReference type="SAM" id="MobiDB-lite"/>
    </source>
</evidence>
<reference evidence="2 3" key="1">
    <citation type="submission" date="2017-04" db="EMBL/GenBank/DDBJ databases">
        <authorList>
            <person name="Afonso C.L."/>
            <person name="Miller P.J."/>
            <person name="Scott M.A."/>
            <person name="Spackman E."/>
            <person name="Goraichik I."/>
            <person name="Dimitrov K.M."/>
            <person name="Suarez D.L."/>
            <person name="Swayne D.E."/>
        </authorList>
    </citation>
    <scope>NUCLEOTIDE SEQUENCE [LARGE SCALE GENOMIC DNA]</scope>
    <source>
        <strain evidence="2 3">USBA 355</strain>
    </source>
</reference>
<dbReference type="STRING" id="560819.SAMN05428998_13129"/>
<dbReference type="EMBL" id="FWZX01000031">
    <property type="protein sequence ID" value="SMF72516.1"/>
    <property type="molecule type" value="Genomic_DNA"/>
</dbReference>